<organism evidence="2 3">
    <name type="scientific">Thermocrinis albus (strain DSM 14484 / JCM 11386 / HI 11/12)</name>
    <dbReference type="NCBI Taxonomy" id="638303"/>
    <lineage>
        <taxon>Bacteria</taxon>
        <taxon>Pseudomonadati</taxon>
        <taxon>Aquificota</taxon>
        <taxon>Aquificia</taxon>
        <taxon>Aquificales</taxon>
        <taxon>Aquificaceae</taxon>
        <taxon>Thermocrinis</taxon>
    </lineage>
</organism>
<protein>
    <submittedName>
        <fullName evidence="2">Uncharacterized protein</fullName>
    </submittedName>
</protein>
<feature type="chain" id="PRO_5003050903" evidence="1">
    <location>
        <begin position="25"/>
        <end position="113"/>
    </location>
</feature>
<evidence type="ECO:0000313" key="3">
    <source>
        <dbReference type="Proteomes" id="UP000002043"/>
    </source>
</evidence>
<keyword evidence="3" id="KW-1185">Reference proteome</keyword>
<dbReference type="EMBL" id="CP001931">
    <property type="protein sequence ID" value="ADC89778.1"/>
    <property type="molecule type" value="Genomic_DNA"/>
</dbReference>
<feature type="signal peptide" evidence="1">
    <location>
        <begin position="1"/>
        <end position="24"/>
    </location>
</feature>
<sequence>MMKRVFVLISLAVAILVTVGNVFAQDKTSNIPEPSLGPEWKLIFTDSDGSTFYVNTRKINYLPEGIVKVWTLNVLRGEWRERFVNSLKKDLTSEGKDPNNAERLWYSTFFIQN</sequence>
<evidence type="ECO:0000313" key="2">
    <source>
        <dbReference type="EMBL" id="ADC89778.1"/>
    </source>
</evidence>
<dbReference type="HOGENOM" id="CLU_2132335_0_0_0"/>
<reference evidence="3" key="1">
    <citation type="journal article" date="2010" name="Stand. Genomic Sci.">
        <title>Complete genome sequence of Thermocrinis albus type strain (HI 11/12T).</title>
        <authorList>
            <person name="Wirth R."/>
            <person name="Sikorski J."/>
            <person name="Brambilla E."/>
            <person name="Misra M."/>
            <person name="Lapidus A."/>
            <person name="Copeland A."/>
            <person name="Nolan M."/>
            <person name="Lucas S."/>
            <person name="Chen F."/>
            <person name="Tice H."/>
            <person name="Cheng J.F."/>
            <person name="Han C."/>
            <person name="Detter J.C."/>
            <person name="Tapia R."/>
            <person name="Bruce D."/>
            <person name="Goodwin L."/>
            <person name="Pitluck S."/>
            <person name="Pati A."/>
            <person name="Anderson I."/>
            <person name="Ivanova N."/>
            <person name="Mavromatis K."/>
            <person name="Mikhailova N."/>
            <person name="Chen A."/>
            <person name="Palaniappan K."/>
            <person name="Bilek Y."/>
            <person name="Hader T."/>
            <person name="Land M."/>
            <person name="Hauser L."/>
            <person name="Chang Y.J."/>
            <person name="Jeffries C.D."/>
            <person name="Tindall B.J."/>
            <person name="Rohde M."/>
            <person name="Goker M."/>
            <person name="Bristow J."/>
            <person name="Eisen J.A."/>
            <person name="Markowitz V."/>
            <person name="Hugenholtz P."/>
            <person name="Kyrpides N.C."/>
            <person name="Klenk H.P."/>
        </authorList>
    </citation>
    <scope>NUCLEOTIDE SEQUENCE [LARGE SCALE GENOMIC DNA]</scope>
    <source>
        <strain evidence="3">DSM 14484 / JCM 11386 / HI 11/12</strain>
    </source>
</reference>
<proteinExistence type="predicted"/>
<keyword evidence="1" id="KW-0732">Signal</keyword>
<dbReference type="AlphaFoldDB" id="D3SLZ8"/>
<gene>
    <name evidence="2" type="ordered locus">Thal_1146</name>
</gene>
<dbReference type="Proteomes" id="UP000002043">
    <property type="component" value="Chromosome"/>
</dbReference>
<dbReference type="RefSeq" id="WP_012992184.1">
    <property type="nucleotide sequence ID" value="NC_013894.1"/>
</dbReference>
<name>D3SLZ8_THEAH</name>
<evidence type="ECO:0000256" key="1">
    <source>
        <dbReference type="SAM" id="SignalP"/>
    </source>
</evidence>
<dbReference type="KEGG" id="tal:Thal_1146"/>
<accession>D3SLZ8</accession>